<keyword evidence="2" id="KW-1185">Reference proteome</keyword>
<evidence type="ECO:0000313" key="1">
    <source>
        <dbReference type="EMBL" id="MFB9775750.1"/>
    </source>
</evidence>
<organism evidence="1 2">
    <name type="scientific">Brevibacterium otitidis</name>
    <dbReference type="NCBI Taxonomy" id="53364"/>
    <lineage>
        <taxon>Bacteria</taxon>
        <taxon>Bacillati</taxon>
        <taxon>Actinomycetota</taxon>
        <taxon>Actinomycetes</taxon>
        <taxon>Micrococcales</taxon>
        <taxon>Brevibacteriaceae</taxon>
        <taxon>Brevibacterium</taxon>
    </lineage>
</organism>
<dbReference type="Proteomes" id="UP001589707">
    <property type="component" value="Unassembled WGS sequence"/>
</dbReference>
<dbReference type="RefSeq" id="WP_376839146.1">
    <property type="nucleotide sequence ID" value="NZ_JBHMAU010000038.1"/>
</dbReference>
<proteinExistence type="predicted"/>
<dbReference type="InterPro" id="IPR035069">
    <property type="entry name" value="TTHA1013/TTHA0281-like"/>
</dbReference>
<evidence type="ECO:0000313" key="2">
    <source>
        <dbReference type="Proteomes" id="UP001589707"/>
    </source>
</evidence>
<sequence length="127" mass="13756">MTTYTAKVTRSGDWWAVTVPEVPGLFTQGHSLAEVVEMVRDALTLYPDVEPDPDSATIIFESDDEAAHAAVVASKANAAAERAKVSAMRDMAIAARRLVSQGTTYRDVAMLLGVSHQRVQQLVKRVA</sequence>
<dbReference type="EMBL" id="JBHMAU010000038">
    <property type="protein sequence ID" value="MFB9775750.1"/>
    <property type="molecule type" value="Genomic_DNA"/>
</dbReference>
<dbReference type="SUPFAM" id="SSF143100">
    <property type="entry name" value="TTHA1013/TTHA0281-like"/>
    <property type="match status" value="1"/>
</dbReference>
<gene>
    <name evidence="1" type="ORF">ACFFN1_04905</name>
</gene>
<name>A0ABV5WZX3_9MICO</name>
<evidence type="ECO:0008006" key="3">
    <source>
        <dbReference type="Google" id="ProtNLM"/>
    </source>
</evidence>
<dbReference type="Gene3D" id="3.30.160.250">
    <property type="match status" value="1"/>
</dbReference>
<accession>A0ABV5WZX3</accession>
<protein>
    <recommendedName>
        <fullName evidence="3">Antitoxin HicB</fullName>
    </recommendedName>
</protein>
<comment type="caution">
    <text evidence="1">The sequence shown here is derived from an EMBL/GenBank/DDBJ whole genome shotgun (WGS) entry which is preliminary data.</text>
</comment>
<reference evidence="1 2" key="1">
    <citation type="submission" date="2024-09" db="EMBL/GenBank/DDBJ databases">
        <authorList>
            <person name="Sun Q."/>
            <person name="Mori K."/>
        </authorList>
    </citation>
    <scope>NUCLEOTIDE SEQUENCE [LARGE SCALE GENOMIC DNA]</scope>
    <source>
        <strain evidence="1 2">JCM 11683</strain>
    </source>
</reference>